<dbReference type="NCBIfam" id="NF001802">
    <property type="entry name" value="PRK00521.2-5"/>
    <property type="match status" value="1"/>
</dbReference>
<evidence type="ECO:0000256" key="2">
    <source>
        <dbReference type="HAMAP-Rule" id="MF_00003"/>
    </source>
</evidence>
<gene>
    <name evidence="2 3" type="primary">rbfA</name>
    <name evidence="3" type="ORF">Cva_00190</name>
</gene>
<proteinExistence type="inferred from homology"/>
<dbReference type="GO" id="GO:0043024">
    <property type="term" value="F:ribosomal small subunit binding"/>
    <property type="evidence" value="ECO:0007669"/>
    <property type="project" value="TreeGrafter"/>
</dbReference>
<comment type="subunit">
    <text evidence="2">Monomer. Binds 30S ribosomal subunits, but not 50S ribosomal subunits or 70S ribosomes.</text>
</comment>
<dbReference type="OrthoDB" id="9805051at2"/>
<dbReference type="AlphaFoldDB" id="A0A0K8MCE8"/>
<dbReference type="STRING" id="1629334.Cva_00190"/>
<comment type="similarity">
    <text evidence="2">Belongs to the RbfA family.</text>
</comment>
<dbReference type="PANTHER" id="PTHR33515">
    <property type="entry name" value="RIBOSOME-BINDING FACTOR A, CHLOROPLASTIC-RELATED"/>
    <property type="match status" value="1"/>
</dbReference>
<dbReference type="PANTHER" id="PTHR33515:SF1">
    <property type="entry name" value="RIBOSOME-BINDING FACTOR A, CHLOROPLASTIC-RELATED"/>
    <property type="match status" value="1"/>
</dbReference>
<organism evidence="3 4">
    <name type="scientific">Caedimonas varicaedens</name>
    <dbReference type="NCBI Taxonomy" id="1629334"/>
    <lineage>
        <taxon>Bacteria</taxon>
        <taxon>Pseudomonadati</taxon>
        <taxon>Pseudomonadota</taxon>
        <taxon>Alphaproteobacteria</taxon>
        <taxon>Holosporales</taxon>
        <taxon>Caedimonadaceae</taxon>
        <taxon>Caedimonas</taxon>
    </lineage>
</organism>
<dbReference type="GO" id="GO:0005829">
    <property type="term" value="C:cytosol"/>
    <property type="evidence" value="ECO:0007669"/>
    <property type="project" value="TreeGrafter"/>
</dbReference>
<accession>A0A0K8MCE8</accession>
<dbReference type="Pfam" id="PF02033">
    <property type="entry name" value="RBFA"/>
    <property type="match status" value="1"/>
</dbReference>
<dbReference type="Proteomes" id="UP000036771">
    <property type="component" value="Unassembled WGS sequence"/>
</dbReference>
<evidence type="ECO:0000256" key="1">
    <source>
        <dbReference type="ARBA" id="ARBA00022517"/>
    </source>
</evidence>
<keyword evidence="2" id="KW-0963">Cytoplasm</keyword>
<comment type="function">
    <text evidence="2">One of several proteins that assist in the late maturation steps of the functional core of the 30S ribosomal subunit. Associates with free 30S ribosomal subunits (but not with 30S subunits that are part of 70S ribosomes or polysomes). Required for efficient processing of 16S rRNA. May interact with the 5'-terminal helix region of 16S rRNA.</text>
</comment>
<dbReference type="NCBIfam" id="TIGR00082">
    <property type="entry name" value="rbfA"/>
    <property type="match status" value="1"/>
</dbReference>
<reference evidence="3 4" key="1">
    <citation type="submission" date="2015-03" db="EMBL/GenBank/DDBJ databases">
        <title>Caedibacter varicaedens, whole genome shotgun sequence.</title>
        <authorList>
            <person name="Suzuki H."/>
            <person name="Dapper A.L."/>
            <person name="Gibson A.K."/>
            <person name="Jackson C."/>
            <person name="Lee H."/>
            <person name="Pejaver V.R."/>
            <person name="Doak T."/>
            <person name="Lynch M."/>
        </authorList>
    </citation>
    <scope>NUCLEOTIDE SEQUENCE [LARGE SCALE GENOMIC DNA]</scope>
</reference>
<keyword evidence="4" id="KW-1185">Reference proteome</keyword>
<sequence length="127" mass="14583">MTRSHSYSTPTQRQLRVAEEIRHILAQIFARADYFDEVIQKAHITVTEVRISPDLKSAKVYVMPMGGAHQETVIEALNKAAPFYRSELGRQLAIRFTPSLRFYIDETFDEASKITALLQSNRVKQDL</sequence>
<keyword evidence="1 2" id="KW-0690">Ribosome biogenesis</keyword>
<dbReference type="EMBL" id="BBVC01000008">
    <property type="protein sequence ID" value="GAO97554.1"/>
    <property type="molecule type" value="Genomic_DNA"/>
</dbReference>
<dbReference type="SUPFAM" id="SSF89919">
    <property type="entry name" value="Ribosome-binding factor A, RbfA"/>
    <property type="match status" value="1"/>
</dbReference>
<name>A0A0K8MCE8_9PROT</name>
<comment type="caution">
    <text evidence="3">The sequence shown here is derived from an EMBL/GenBank/DDBJ whole genome shotgun (WGS) entry which is preliminary data.</text>
</comment>
<evidence type="ECO:0000313" key="3">
    <source>
        <dbReference type="EMBL" id="GAO97554.1"/>
    </source>
</evidence>
<dbReference type="InterPro" id="IPR000238">
    <property type="entry name" value="RbfA"/>
</dbReference>
<dbReference type="InterPro" id="IPR015946">
    <property type="entry name" value="KH_dom-like_a/b"/>
</dbReference>
<comment type="subcellular location">
    <subcellularLocation>
        <location evidence="2">Cytoplasm</location>
    </subcellularLocation>
</comment>
<dbReference type="HAMAP" id="MF_00003">
    <property type="entry name" value="RbfA"/>
    <property type="match status" value="1"/>
</dbReference>
<evidence type="ECO:0000313" key="4">
    <source>
        <dbReference type="Proteomes" id="UP000036771"/>
    </source>
</evidence>
<protein>
    <recommendedName>
        <fullName evidence="2">Ribosome-binding factor A</fullName>
    </recommendedName>
</protein>
<dbReference type="InterPro" id="IPR023799">
    <property type="entry name" value="RbfA_dom_sf"/>
</dbReference>
<dbReference type="Gene3D" id="3.30.300.20">
    <property type="match status" value="1"/>
</dbReference>
<dbReference type="GO" id="GO:0030490">
    <property type="term" value="P:maturation of SSU-rRNA"/>
    <property type="evidence" value="ECO:0007669"/>
    <property type="project" value="UniProtKB-UniRule"/>
</dbReference>